<feature type="domain" description="DUF6604" evidence="2">
    <location>
        <begin position="17"/>
        <end position="235"/>
    </location>
</feature>
<dbReference type="PANTHER" id="PTHR38795:SF1">
    <property type="entry name" value="DUF6604 DOMAIN-CONTAINING PROTEIN"/>
    <property type="match status" value="1"/>
</dbReference>
<reference evidence="3 4" key="1">
    <citation type="submission" date="2019-12" db="EMBL/GenBank/DDBJ databases">
        <title>A genome sequence resource for the geographically widespread anthracnose pathogen Colletotrichum asianum.</title>
        <authorList>
            <person name="Meng Y."/>
        </authorList>
    </citation>
    <scope>NUCLEOTIDE SEQUENCE [LARGE SCALE GENOMIC DNA]</scope>
    <source>
        <strain evidence="3 4">ICMP 18580</strain>
    </source>
</reference>
<feature type="region of interest" description="Disordered" evidence="1">
    <location>
        <begin position="860"/>
        <end position="891"/>
    </location>
</feature>
<dbReference type="Proteomes" id="UP000434172">
    <property type="component" value="Unassembled WGS sequence"/>
</dbReference>
<organism evidence="3 4">
    <name type="scientific">Colletotrichum asianum</name>
    <dbReference type="NCBI Taxonomy" id="702518"/>
    <lineage>
        <taxon>Eukaryota</taxon>
        <taxon>Fungi</taxon>
        <taxon>Dikarya</taxon>
        <taxon>Ascomycota</taxon>
        <taxon>Pezizomycotina</taxon>
        <taxon>Sordariomycetes</taxon>
        <taxon>Hypocreomycetidae</taxon>
        <taxon>Glomerellales</taxon>
        <taxon>Glomerellaceae</taxon>
        <taxon>Colletotrichum</taxon>
        <taxon>Colletotrichum gloeosporioides species complex</taxon>
    </lineage>
</organism>
<dbReference type="PANTHER" id="PTHR38795">
    <property type="entry name" value="DUF6604 DOMAIN-CONTAINING PROTEIN"/>
    <property type="match status" value="1"/>
</dbReference>
<feature type="domain" description="DUF6604" evidence="2">
    <location>
        <begin position="754"/>
        <end position="950"/>
    </location>
</feature>
<name>A0A8H3ZJR4_9PEZI</name>
<comment type="caution">
    <text evidence="3">The sequence shown here is derived from an EMBL/GenBank/DDBJ whole genome shotgun (WGS) entry which is preliminary data.</text>
</comment>
<accession>A0A8H3ZJR4</accession>
<evidence type="ECO:0000313" key="4">
    <source>
        <dbReference type="Proteomes" id="UP000434172"/>
    </source>
</evidence>
<feature type="compositionally biased region" description="Polar residues" evidence="1">
    <location>
        <begin position="874"/>
        <end position="883"/>
    </location>
</feature>
<keyword evidence="4" id="KW-1185">Reference proteome</keyword>
<dbReference type="Pfam" id="PF20253">
    <property type="entry name" value="DUF6604"/>
    <property type="match status" value="3"/>
</dbReference>
<evidence type="ECO:0000313" key="3">
    <source>
        <dbReference type="EMBL" id="KAF0321848.1"/>
    </source>
</evidence>
<sequence length="2163" mass="244289">MSPLLHLTSSLSSAVEEYKIATDYFLEWLWCQHRMAHPDQATGYSFKSCAEILNAVKLVANDKVAVPASVIASLDRAIDKRRIALTIHREIEADDVEHEVFLQKLEVALEILTPLKAEMTAFDDASVRNTAHSKLNRYASLSNTETDPEPDVAVSTICEKVSATLEEPAPVVTAMKSRCQFLVDDFIGKIADDMDYVKIYIGMRWKIEEYWTEAAEGKLPLPVAAWLTSEAIRKIEITIPKDLKLIDTLKLVVEMGPVLQRVDSILGTKKTDTPWWKDVASLLEYEQALNTLDHWGETADEAKTPTPKPSMPWDTQEMSTNVLPKIFRDIHRAMGRRRAIKAVEDITFFIHPRNESCEPFYAAASHLIEYDCNLASSPLLFGTDLFLSSAKAFFWPKGGDLNKENCRLRPLRLAMDMKTSAQKVAGIFQELPIRPNATMQFYEVMSYFLNGLDTYIHERIFDDYHSAPWTAGCHMAEMLYQAQLVGNCLFLHKTIIASTLHLYNALRQSPVKLPRIRIMDELCEMFHDTVFLGTLPEKNFLSWYRKCVYDAKIAKISKLPHYGASGLRIDPDHRPRAISVNSAFATQHGNDHAPSPDFTGPLYGVKVSSKGPPSTASLTELDEIYFGIRDSDHIQLAKEAVLKDFQGPRAVIAVDYFSLFKFCADIMDDFTYFASMVDAAIGCIVSMSANVLSCLIALTLRFTRHSLSTVRMPSDDDGVVAKAYGEYKLATRYDLHWLQCQHQLLIPKNTAPLTSTKAFLDAARLLQKKEIGVPTSIISSLREAITKRRQVAIIYRALGAGHYEHDIFVKRSAACSIFFYFYWMVSDFTADLRTSFNCDAPRSRFRDSLFRAFPAAHNESHLSTDHVPPETNYALPQQKSPQTAPKDDKTPEITLQDGRLEVLAKIILFIYEYDALQAQLRQYATDAARGILPLPVFATLTSFALKYLMRCVAPIIARDSHQFSDLWGEAYRLYALFPNFAASLAGRDGNVSGPVRLATLGQMIHNFDLLPYRTPDARISAGAPRDDKRKELEEDSVVVILSTIDNIITARSAMPKPRDTKPGALYRLDTSTPLHLAVEEFLLGMRAQDAPLQSGVIFGVDILLSTHEGFLWADDKLNVQSCHQMATQLSKEMQNSIFPVISAVKLVCEKDCTGGFDLILQTLQHLHQDLGSYQRQNYSDMYHEAPWTAGHHMAEMLARAHLAGNIVTCGWSIVPSVLHMYNALRRSEFSLPEIPLMEQICEVFRESMFLGTIPDRNFHSHYCQATFETKISNRSLQIQKGGKDRFRSRFLHSATLDFHIHKHSMSPRVLCKIFDLPFSANPSYALKEKMRSAKEENIRIIVAKAKDALVSEFDGPVPVARINQFAIFTLCAGVLNNLSGFNFRHYKAFAMACDEDDSFAEIYRSYKVSTDYFLQWLWSQHQSLQPKPASVPRTTKGILTAAKALSQAFKKTKHSVPASIISSLRNAVSKRREAVAIYEELGADDVNHGVLEQTLSILTPSMARSLAPAAAATNADKASTANTFASLATFAGELDRGLDPSYTVPASTFMPPQNDLGPSCDPTSDTAPFVVLLEDDELSDFMEIIALLDYVEGVKSQMKQYWADAAKGILPLPLASWLTNLTFRQLQVLFKRFHGTSRDFEHHCRRAHKFFADHPSLEARFKIRGMSGAVRICILSQAVNNHPRKAEFYEQFSKGRKEQKCMLHELLPQDPTLLIPPPREPPVEMPEPDGDIESPEHWAVIEIFKHIKRDVKEGRGIADLEIWDDAMECPSERILPLALADIRNPQVPASLELVLCMDIFLTSYETFLWADGKHNKQNCRLQALRLAKDMQKSIVSGIGSLKKLTRDMSYYEPWIGFQEELYDVLGTYLREKAFDFYHQAPWTAAGHMSEMLYKAGSTGETLCFMTPFVPSTLHLYNALAQSAFGMKKIPLMEDLCDLLVDPVFLGSRPTKNYLSHYRRAVWGAKRNKKGFPDDINNAGSQFHRELFPEQRIARPESVFRHQVKNDYRFHPEYMAIVFGERPELARTSAVRLKMRSMAAKTDVSGIIDKSKELVLPEFRGRIPIARLDMFRIFALCVGILEKLSMIVQEHEYGGGIEYHVTCDNHIIKGHSMIDILLGFIVQFSGDQYKEETLRGLYLPRTAALAFLLEVDEDAKLEECLWNI</sequence>
<dbReference type="EMBL" id="WOWK01000067">
    <property type="protein sequence ID" value="KAF0321848.1"/>
    <property type="molecule type" value="Genomic_DNA"/>
</dbReference>
<evidence type="ECO:0000256" key="1">
    <source>
        <dbReference type="SAM" id="MobiDB-lite"/>
    </source>
</evidence>
<protein>
    <recommendedName>
        <fullName evidence="2">DUF6604 domain-containing protein</fullName>
    </recommendedName>
</protein>
<gene>
    <name evidence="3" type="ORF">GQ607_010982</name>
</gene>
<evidence type="ECO:0000259" key="2">
    <source>
        <dbReference type="Pfam" id="PF20253"/>
    </source>
</evidence>
<dbReference type="OrthoDB" id="4821062at2759"/>
<feature type="domain" description="DUF6604" evidence="2">
    <location>
        <begin position="1404"/>
        <end position="1627"/>
    </location>
</feature>
<proteinExistence type="predicted"/>
<dbReference type="InterPro" id="IPR046539">
    <property type="entry name" value="DUF6604"/>
</dbReference>